<dbReference type="CDD" id="cd09917">
    <property type="entry name" value="F-box_SF"/>
    <property type="match status" value="1"/>
</dbReference>
<accession>A0A9N8VYG7</accession>
<gene>
    <name evidence="4" type="ORF">DEBURN_LOCUS2969</name>
</gene>
<evidence type="ECO:0000256" key="1">
    <source>
        <dbReference type="ARBA" id="ARBA00022441"/>
    </source>
</evidence>
<dbReference type="SUPFAM" id="SSF117281">
    <property type="entry name" value="Kelch motif"/>
    <property type="match status" value="1"/>
</dbReference>
<dbReference type="Pfam" id="PF24981">
    <property type="entry name" value="Beta-prop_ATRN-LZTR1"/>
    <property type="match status" value="1"/>
</dbReference>
<dbReference type="PANTHER" id="PTHR46093">
    <property type="entry name" value="ACYL-COA-BINDING DOMAIN-CONTAINING PROTEIN 5"/>
    <property type="match status" value="1"/>
</dbReference>
<evidence type="ECO:0000313" key="5">
    <source>
        <dbReference type="Proteomes" id="UP000789706"/>
    </source>
</evidence>
<evidence type="ECO:0000256" key="2">
    <source>
        <dbReference type="ARBA" id="ARBA00022737"/>
    </source>
</evidence>
<dbReference type="PANTHER" id="PTHR46093:SF18">
    <property type="entry name" value="FIBRONECTIN TYPE-III DOMAIN-CONTAINING PROTEIN"/>
    <property type="match status" value="1"/>
</dbReference>
<keyword evidence="1" id="KW-0880">Kelch repeat</keyword>
<evidence type="ECO:0000313" key="4">
    <source>
        <dbReference type="EMBL" id="CAG8467040.1"/>
    </source>
</evidence>
<dbReference type="InterPro" id="IPR015915">
    <property type="entry name" value="Kelch-typ_b-propeller"/>
</dbReference>
<dbReference type="EMBL" id="CAJVPK010000175">
    <property type="protein sequence ID" value="CAG8467040.1"/>
    <property type="molecule type" value="Genomic_DNA"/>
</dbReference>
<dbReference type="OrthoDB" id="10250130at2759"/>
<reference evidence="4" key="1">
    <citation type="submission" date="2021-06" db="EMBL/GenBank/DDBJ databases">
        <authorList>
            <person name="Kallberg Y."/>
            <person name="Tangrot J."/>
            <person name="Rosling A."/>
        </authorList>
    </citation>
    <scope>NUCLEOTIDE SEQUENCE</scope>
    <source>
        <strain evidence="4">AZ414A</strain>
    </source>
</reference>
<dbReference type="AlphaFoldDB" id="A0A9N8VYG7"/>
<organism evidence="4 5">
    <name type="scientific">Diversispora eburnea</name>
    <dbReference type="NCBI Taxonomy" id="1213867"/>
    <lineage>
        <taxon>Eukaryota</taxon>
        <taxon>Fungi</taxon>
        <taxon>Fungi incertae sedis</taxon>
        <taxon>Mucoromycota</taxon>
        <taxon>Glomeromycotina</taxon>
        <taxon>Glomeromycetes</taxon>
        <taxon>Diversisporales</taxon>
        <taxon>Diversisporaceae</taxon>
        <taxon>Diversispora</taxon>
    </lineage>
</organism>
<sequence>MNSIKSSRKIRFNFPTLNMLREDYLAKLATEMLYEIINFLDDDDKKNLSLSCKWLYRVLRKFEFGFVAPYWDPITIEGIDEKLLTLNYRNGVWIDGIFYLIIFSKDNPICWTLDLRKEHIVWSQAPVTLEMNSNFEPIRKFSATSVGNSIYIFGGENIETNKFTNVFYEFDTRTYVMRILNSIRTPAARKNHSLNAIEKNRLVMFGGRCLTNEKGNSTSQEMYDTQDFFFYDIKEKTWTSYTDTSNLPFRRSSHCSIVVNNDLYLYGGKQINSNSTSQISQIHDDNDIYVYNFPHDNWHKYLAPSPNGTAISTFLLPINWIATSGVSVGRRKRSAIFTMQDHIIIFGGYERDDWNFENENCPWEFIKLLAPEKCNWKHIRVKNLPRINCIAYIGEYRSETKGIFVIGKDREKKPVIGWIKDSIIY</sequence>
<keyword evidence="2" id="KW-0677">Repeat</keyword>
<dbReference type="Gene3D" id="2.120.10.80">
    <property type="entry name" value="Kelch-type beta propeller"/>
    <property type="match status" value="1"/>
</dbReference>
<comment type="caution">
    <text evidence="4">The sequence shown here is derived from an EMBL/GenBank/DDBJ whole genome shotgun (WGS) entry which is preliminary data.</text>
</comment>
<dbReference type="InterPro" id="IPR056737">
    <property type="entry name" value="Beta-prop_ATRN-MKLN-like"/>
</dbReference>
<dbReference type="Proteomes" id="UP000789706">
    <property type="component" value="Unassembled WGS sequence"/>
</dbReference>
<keyword evidence="5" id="KW-1185">Reference proteome</keyword>
<name>A0A9N8VYG7_9GLOM</name>
<feature type="domain" description="Attractin/MKLN-like beta-propeller" evidence="3">
    <location>
        <begin position="146"/>
        <end position="268"/>
    </location>
</feature>
<evidence type="ECO:0000259" key="3">
    <source>
        <dbReference type="Pfam" id="PF24981"/>
    </source>
</evidence>
<proteinExistence type="predicted"/>
<protein>
    <submittedName>
        <fullName evidence="4">11263_t:CDS:1</fullName>
    </submittedName>
</protein>